<keyword evidence="2" id="KW-1185">Reference proteome</keyword>
<dbReference type="EMBL" id="JABAIK010000009">
    <property type="protein sequence ID" value="NLS13354.1"/>
    <property type="molecule type" value="Genomic_DNA"/>
</dbReference>
<comment type="caution">
    <text evidence="1">The sequence shown here is derived from an EMBL/GenBank/DDBJ whole genome shotgun (WGS) entry which is preliminary data.</text>
</comment>
<dbReference type="Proteomes" id="UP000535589">
    <property type="component" value="Unassembled WGS sequence"/>
</dbReference>
<protein>
    <submittedName>
        <fullName evidence="1">Uncharacterized protein</fullName>
    </submittedName>
</protein>
<evidence type="ECO:0000313" key="2">
    <source>
        <dbReference type="Proteomes" id="UP000535589"/>
    </source>
</evidence>
<reference evidence="1 2" key="1">
    <citation type="submission" date="2020-04" db="EMBL/GenBank/DDBJ databases">
        <title>Vibrio sp. SM6, a novel species isolated from seawater.</title>
        <authorList>
            <person name="Wang X."/>
        </authorList>
    </citation>
    <scope>NUCLEOTIDE SEQUENCE [LARGE SCALE GENOMIC DNA]</scope>
    <source>
        <strain evidence="1 2">SM6</strain>
    </source>
</reference>
<dbReference type="AlphaFoldDB" id="A0A7X8TRD5"/>
<sequence length="101" mass="11143">MMPLTETQCKQAINAMDIGDQLAESVEKELALLKELDTKTLMSKATKMLMTGNLSVEAFGISPQLFGHIEQLTTINNMARKKYREQLAAQLQALEGVSNGE</sequence>
<dbReference type="RefSeq" id="WP_168836446.1">
    <property type="nucleotide sequence ID" value="NZ_JABAIK010000009.1"/>
</dbReference>
<gene>
    <name evidence="1" type="ORF">HGP28_10665</name>
</gene>
<accession>A0A7X8TRD5</accession>
<name>A0A7X8TRD5_9VIBR</name>
<organism evidence="1 2">
    <name type="scientific">Vibrio agarilyticus</name>
    <dbReference type="NCBI Taxonomy" id="2726741"/>
    <lineage>
        <taxon>Bacteria</taxon>
        <taxon>Pseudomonadati</taxon>
        <taxon>Pseudomonadota</taxon>
        <taxon>Gammaproteobacteria</taxon>
        <taxon>Vibrionales</taxon>
        <taxon>Vibrionaceae</taxon>
        <taxon>Vibrio</taxon>
    </lineage>
</organism>
<evidence type="ECO:0000313" key="1">
    <source>
        <dbReference type="EMBL" id="NLS13354.1"/>
    </source>
</evidence>
<proteinExistence type="predicted"/>